<evidence type="ECO:0000256" key="6">
    <source>
        <dbReference type="ARBA" id="ARBA00022842"/>
    </source>
</evidence>
<dbReference type="EMBL" id="BAABRN010000009">
    <property type="protein sequence ID" value="GAA5501406.1"/>
    <property type="molecule type" value="Genomic_DNA"/>
</dbReference>
<dbReference type="Proteomes" id="UP001458946">
    <property type="component" value="Unassembled WGS sequence"/>
</dbReference>
<name>A0ABP9V843_9DEIO</name>
<dbReference type="PANTHER" id="PTHR33653:SF1">
    <property type="entry name" value="RIBONUCLEASE VAPC2"/>
    <property type="match status" value="1"/>
</dbReference>
<dbReference type="CDD" id="cd18746">
    <property type="entry name" value="PIN_VapC4-5_FitB-like"/>
    <property type="match status" value="1"/>
</dbReference>
<proteinExistence type="inferred from homology"/>
<dbReference type="SUPFAM" id="SSF88723">
    <property type="entry name" value="PIN domain-like"/>
    <property type="match status" value="1"/>
</dbReference>
<evidence type="ECO:0000256" key="1">
    <source>
        <dbReference type="ARBA" id="ARBA00001946"/>
    </source>
</evidence>
<gene>
    <name evidence="9" type="primary">fitB_2</name>
    <name evidence="9" type="ORF">Dxin01_01138</name>
</gene>
<keyword evidence="10" id="KW-1185">Reference proteome</keyword>
<evidence type="ECO:0000256" key="7">
    <source>
        <dbReference type="ARBA" id="ARBA00038093"/>
    </source>
</evidence>
<organism evidence="9 10">
    <name type="scientific">Deinococcus xinjiangensis</name>
    <dbReference type="NCBI Taxonomy" id="457454"/>
    <lineage>
        <taxon>Bacteria</taxon>
        <taxon>Thermotogati</taxon>
        <taxon>Deinococcota</taxon>
        <taxon>Deinococci</taxon>
        <taxon>Deinococcales</taxon>
        <taxon>Deinococcaceae</taxon>
        <taxon>Deinococcus</taxon>
    </lineage>
</organism>
<keyword evidence="2" id="KW-1277">Toxin-antitoxin system</keyword>
<comment type="cofactor">
    <cofactor evidence="1">
        <name>Mg(2+)</name>
        <dbReference type="ChEBI" id="CHEBI:18420"/>
    </cofactor>
</comment>
<comment type="similarity">
    <text evidence="7">Belongs to the PINc/VapC protein family.</text>
</comment>
<sequence>MTSYLLDTNVISEATKKQPNRGVTDFLKGVPLGQLYLSAISIGELEWGIETVPDATKRAALRQWLTHSLLPDYASRILPIDEAVMVTWARMTISSGKKPKQLPCTDALIAALALHHGLTLVTRNSKDFAEFGVRLLSVWE</sequence>
<evidence type="ECO:0000313" key="9">
    <source>
        <dbReference type="EMBL" id="GAA5501406.1"/>
    </source>
</evidence>
<reference evidence="9 10" key="1">
    <citation type="submission" date="2024-02" db="EMBL/GenBank/DDBJ databases">
        <title>Deinococcus xinjiangensis NBRC 107630.</title>
        <authorList>
            <person name="Ichikawa N."/>
            <person name="Katano-Makiyama Y."/>
            <person name="Hidaka K."/>
        </authorList>
    </citation>
    <scope>NUCLEOTIDE SEQUENCE [LARGE SCALE GENOMIC DNA]</scope>
    <source>
        <strain evidence="9 10">NBRC 107630</strain>
    </source>
</reference>
<keyword evidence="5" id="KW-0378">Hydrolase</keyword>
<feature type="domain" description="PIN" evidence="8">
    <location>
        <begin position="4"/>
        <end position="130"/>
    </location>
</feature>
<dbReference type="PANTHER" id="PTHR33653">
    <property type="entry name" value="RIBONUCLEASE VAPC2"/>
    <property type="match status" value="1"/>
</dbReference>
<evidence type="ECO:0000256" key="4">
    <source>
        <dbReference type="ARBA" id="ARBA00022723"/>
    </source>
</evidence>
<evidence type="ECO:0000313" key="10">
    <source>
        <dbReference type="Proteomes" id="UP001458946"/>
    </source>
</evidence>
<comment type="caution">
    <text evidence="9">The sequence shown here is derived from an EMBL/GenBank/DDBJ whole genome shotgun (WGS) entry which is preliminary data.</text>
</comment>
<evidence type="ECO:0000256" key="5">
    <source>
        <dbReference type="ARBA" id="ARBA00022801"/>
    </source>
</evidence>
<evidence type="ECO:0000256" key="3">
    <source>
        <dbReference type="ARBA" id="ARBA00022722"/>
    </source>
</evidence>
<dbReference type="Pfam" id="PF01850">
    <property type="entry name" value="PIN"/>
    <property type="match status" value="1"/>
</dbReference>
<keyword evidence="3" id="KW-0540">Nuclease</keyword>
<keyword evidence="4" id="KW-0479">Metal-binding</keyword>
<dbReference type="RefSeq" id="WP_353541376.1">
    <property type="nucleotide sequence ID" value="NZ_BAABRN010000009.1"/>
</dbReference>
<dbReference type="InterPro" id="IPR002716">
    <property type="entry name" value="PIN_dom"/>
</dbReference>
<dbReference type="InterPro" id="IPR029060">
    <property type="entry name" value="PIN-like_dom_sf"/>
</dbReference>
<protein>
    <submittedName>
        <fullName evidence="9">Toxin FitB</fullName>
    </submittedName>
</protein>
<dbReference type="InterPro" id="IPR050556">
    <property type="entry name" value="Type_II_TA_system_RNase"/>
</dbReference>
<keyword evidence="6" id="KW-0460">Magnesium</keyword>
<accession>A0ABP9V843</accession>
<dbReference type="Gene3D" id="3.40.50.1010">
    <property type="entry name" value="5'-nuclease"/>
    <property type="match status" value="1"/>
</dbReference>
<evidence type="ECO:0000256" key="2">
    <source>
        <dbReference type="ARBA" id="ARBA00022649"/>
    </source>
</evidence>
<evidence type="ECO:0000259" key="8">
    <source>
        <dbReference type="Pfam" id="PF01850"/>
    </source>
</evidence>